<evidence type="ECO:0000313" key="1">
    <source>
        <dbReference type="EMBL" id="SVB71093.1"/>
    </source>
</evidence>
<dbReference type="EMBL" id="UINC01053951">
    <property type="protein sequence ID" value="SVB71093.1"/>
    <property type="molecule type" value="Genomic_DNA"/>
</dbReference>
<dbReference type="AlphaFoldDB" id="A0A382G922"/>
<reference evidence="1" key="1">
    <citation type="submission" date="2018-05" db="EMBL/GenBank/DDBJ databases">
        <authorList>
            <person name="Lanie J.A."/>
            <person name="Ng W.-L."/>
            <person name="Kazmierczak K.M."/>
            <person name="Andrzejewski T.M."/>
            <person name="Davidsen T.M."/>
            <person name="Wayne K.J."/>
            <person name="Tettelin H."/>
            <person name="Glass J.I."/>
            <person name="Rusch D."/>
            <person name="Podicherti R."/>
            <person name="Tsui H.-C.T."/>
            <person name="Winkler M.E."/>
        </authorList>
    </citation>
    <scope>NUCLEOTIDE SEQUENCE</scope>
</reference>
<name>A0A382G922_9ZZZZ</name>
<sequence length="92" mass="10507">MKYAVMTTWKHTNAIDWDDMEASIGDDLPEGTTIQWFEIDEHNHGSFGTYASKEVYEDFKATIVAYRKEQTGSRQIEMTMEAVGPIRVDVGN</sequence>
<organism evidence="1">
    <name type="scientific">marine metagenome</name>
    <dbReference type="NCBI Taxonomy" id="408172"/>
    <lineage>
        <taxon>unclassified sequences</taxon>
        <taxon>metagenomes</taxon>
        <taxon>ecological metagenomes</taxon>
    </lineage>
</organism>
<proteinExistence type="predicted"/>
<accession>A0A382G922</accession>
<gene>
    <name evidence="1" type="ORF">METZ01_LOCUS223947</name>
</gene>
<protein>
    <submittedName>
        <fullName evidence="1">Uncharacterized protein</fullName>
    </submittedName>
</protein>